<feature type="transmembrane region" description="Helical" evidence="5">
    <location>
        <begin position="70"/>
        <end position="88"/>
    </location>
</feature>
<evidence type="ECO:0000256" key="4">
    <source>
        <dbReference type="ARBA" id="ARBA00023136"/>
    </source>
</evidence>
<comment type="subcellular location">
    <subcellularLocation>
        <location evidence="1">Membrane</location>
        <topology evidence="1">Multi-pass membrane protein</topology>
    </subcellularLocation>
</comment>
<dbReference type="GO" id="GO:0016020">
    <property type="term" value="C:membrane"/>
    <property type="evidence" value="ECO:0007669"/>
    <property type="project" value="UniProtKB-SubCell"/>
</dbReference>
<dbReference type="Proteomes" id="UP000324222">
    <property type="component" value="Unassembled WGS sequence"/>
</dbReference>
<reference evidence="6 7" key="1">
    <citation type="submission" date="2019-05" db="EMBL/GenBank/DDBJ databases">
        <title>Another draft genome of Portunus trituberculatus and its Hox gene families provides insights of decapod evolution.</title>
        <authorList>
            <person name="Jeong J.-H."/>
            <person name="Song I."/>
            <person name="Kim S."/>
            <person name="Choi T."/>
            <person name="Kim D."/>
            <person name="Ryu S."/>
            <person name="Kim W."/>
        </authorList>
    </citation>
    <scope>NUCLEOTIDE SEQUENCE [LARGE SCALE GENOMIC DNA]</scope>
    <source>
        <tissue evidence="6">Muscle</tissue>
    </source>
</reference>
<dbReference type="OrthoDB" id="6022368at2759"/>
<organism evidence="6 7">
    <name type="scientific">Portunus trituberculatus</name>
    <name type="common">Swimming crab</name>
    <name type="synonym">Neptunus trituberculatus</name>
    <dbReference type="NCBI Taxonomy" id="210409"/>
    <lineage>
        <taxon>Eukaryota</taxon>
        <taxon>Metazoa</taxon>
        <taxon>Ecdysozoa</taxon>
        <taxon>Arthropoda</taxon>
        <taxon>Crustacea</taxon>
        <taxon>Multicrustacea</taxon>
        <taxon>Malacostraca</taxon>
        <taxon>Eumalacostraca</taxon>
        <taxon>Eucarida</taxon>
        <taxon>Decapoda</taxon>
        <taxon>Pleocyemata</taxon>
        <taxon>Brachyura</taxon>
        <taxon>Eubrachyura</taxon>
        <taxon>Portunoidea</taxon>
        <taxon>Portunidae</taxon>
        <taxon>Portuninae</taxon>
        <taxon>Portunus</taxon>
    </lineage>
</organism>
<evidence type="ECO:0000256" key="1">
    <source>
        <dbReference type="ARBA" id="ARBA00004141"/>
    </source>
</evidence>
<keyword evidence="3 5" id="KW-1133">Transmembrane helix</keyword>
<dbReference type="EMBL" id="VSRR010091323">
    <property type="protein sequence ID" value="MPC92450.1"/>
    <property type="molecule type" value="Genomic_DNA"/>
</dbReference>
<evidence type="ECO:0000313" key="6">
    <source>
        <dbReference type="EMBL" id="MPC92450.1"/>
    </source>
</evidence>
<keyword evidence="6" id="KW-0675">Receptor</keyword>
<dbReference type="GO" id="GO:0004930">
    <property type="term" value="F:G protein-coupled receptor activity"/>
    <property type="evidence" value="ECO:0007669"/>
    <property type="project" value="InterPro"/>
</dbReference>
<dbReference type="AlphaFoldDB" id="A0A5B7J6U8"/>
<sequence length="106" mass="11806">MSIITTPLPHSVHHDHHHITPPLHSLHHLTTPLCTDPLLTPAPPLHQVLITKLRSANTVETQRYRKATKALLVLIPLLGLTYMLLIALPQELEHVRAVLLSTQVGI</sequence>
<evidence type="ECO:0000256" key="2">
    <source>
        <dbReference type="ARBA" id="ARBA00022692"/>
    </source>
</evidence>
<dbReference type="InterPro" id="IPR000832">
    <property type="entry name" value="GPCR_2_secretin-like"/>
</dbReference>
<evidence type="ECO:0000256" key="5">
    <source>
        <dbReference type="SAM" id="Phobius"/>
    </source>
</evidence>
<gene>
    <name evidence="6" type="primary">DIHR_1</name>
    <name evidence="6" type="ORF">E2C01_087540</name>
</gene>
<comment type="caution">
    <text evidence="6">The sequence shown here is derived from an EMBL/GenBank/DDBJ whole genome shotgun (WGS) entry which is preliminary data.</text>
</comment>
<protein>
    <submittedName>
        <fullName evidence="6">Diuretic hormone receptor</fullName>
    </submittedName>
</protein>
<keyword evidence="7" id="KW-1185">Reference proteome</keyword>
<keyword evidence="4 5" id="KW-0472">Membrane</keyword>
<accession>A0A5B7J6U8</accession>
<evidence type="ECO:0000313" key="7">
    <source>
        <dbReference type="Proteomes" id="UP000324222"/>
    </source>
</evidence>
<proteinExistence type="predicted"/>
<dbReference type="Pfam" id="PF00002">
    <property type="entry name" value="7tm_2"/>
    <property type="match status" value="1"/>
</dbReference>
<name>A0A5B7J6U8_PORTR</name>
<keyword evidence="2 5" id="KW-0812">Transmembrane</keyword>
<evidence type="ECO:0000256" key="3">
    <source>
        <dbReference type="ARBA" id="ARBA00022989"/>
    </source>
</evidence>
<dbReference type="Gene3D" id="1.20.1070.10">
    <property type="entry name" value="Rhodopsin 7-helix transmembrane proteins"/>
    <property type="match status" value="1"/>
</dbReference>